<evidence type="ECO:0000313" key="3">
    <source>
        <dbReference type="Proteomes" id="UP000002318"/>
    </source>
</evidence>
<accession>E1R5F1</accession>
<dbReference type="Proteomes" id="UP000002318">
    <property type="component" value="Chromosome"/>
</dbReference>
<proteinExistence type="inferred from homology"/>
<dbReference type="eggNOG" id="COG1664">
    <property type="taxonomic scope" value="Bacteria"/>
</dbReference>
<dbReference type="KEGG" id="ssm:Spirs_3181"/>
<sequence>MARQQNKRKASATATTLGPQTVLKGILRFSDSLTIKGVFDGEIEASGHLVVEKGSRVKADIKVSSAVVSGSVTGNILAEEKLEMDSNGQVFGNVRTRRLRIADGVLFEGTCEMIKDPSGVDVFSTRGEKLKKTVTSV</sequence>
<dbReference type="RefSeq" id="WP_013255738.1">
    <property type="nucleotide sequence ID" value="NC_014364.1"/>
</dbReference>
<dbReference type="EMBL" id="CP002116">
    <property type="protein sequence ID" value="ADK82279.1"/>
    <property type="molecule type" value="Genomic_DNA"/>
</dbReference>
<dbReference type="HOGENOM" id="CLU_072799_4_3_12"/>
<dbReference type="PANTHER" id="PTHR35024">
    <property type="entry name" value="HYPOTHETICAL CYTOSOLIC PROTEIN"/>
    <property type="match status" value="1"/>
</dbReference>
<name>E1R5F1_SEDSS</name>
<reference evidence="2 3" key="1">
    <citation type="journal article" date="2010" name="Stand. Genomic Sci.">
        <title>Complete genome sequence of Spirochaeta smaragdinae type strain (SEBR 4228).</title>
        <authorList>
            <person name="Mavromatis K."/>
            <person name="Yasawong M."/>
            <person name="Chertkov O."/>
            <person name="Lapidus A."/>
            <person name="Lucas S."/>
            <person name="Nolan M."/>
            <person name="Del Rio T.G."/>
            <person name="Tice H."/>
            <person name="Cheng J.F."/>
            <person name="Pitluck S."/>
            <person name="Liolios K."/>
            <person name="Ivanova N."/>
            <person name="Tapia R."/>
            <person name="Han C."/>
            <person name="Bruce D."/>
            <person name="Goodwin L."/>
            <person name="Pati A."/>
            <person name="Chen A."/>
            <person name="Palaniappan K."/>
            <person name="Land M."/>
            <person name="Hauser L."/>
            <person name="Chang Y.J."/>
            <person name="Jeffries C.D."/>
            <person name="Detter J.C."/>
            <person name="Rohde M."/>
            <person name="Brambilla E."/>
            <person name="Spring S."/>
            <person name="Goker M."/>
            <person name="Sikorski J."/>
            <person name="Woyke T."/>
            <person name="Bristow J."/>
            <person name="Eisen J.A."/>
            <person name="Markowitz V."/>
            <person name="Hugenholtz P."/>
            <person name="Klenk H.P."/>
            <person name="Kyrpides N.C."/>
        </authorList>
    </citation>
    <scope>NUCLEOTIDE SEQUENCE [LARGE SCALE GENOMIC DNA]</scope>
    <source>
        <strain evidence="3">DSM 11293 / JCM 15392 / SEBR 4228</strain>
    </source>
</reference>
<gene>
    <name evidence="2" type="ordered locus">Spirs_3181</name>
</gene>
<evidence type="ECO:0000313" key="2">
    <source>
        <dbReference type="EMBL" id="ADK82279.1"/>
    </source>
</evidence>
<dbReference type="Pfam" id="PF04519">
    <property type="entry name" value="Bactofilin"/>
    <property type="match status" value="1"/>
</dbReference>
<evidence type="ECO:0008006" key="4">
    <source>
        <dbReference type="Google" id="ProtNLM"/>
    </source>
</evidence>
<dbReference type="PANTHER" id="PTHR35024:SF4">
    <property type="entry name" value="POLYMER-FORMING CYTOSKELETAL PROTEIN"/>
    <property type="match status" value="1"/>
</dbReference>
<dbReference type="AlphaFoldDB" id="E1R5F1"/>
<dbReference type="OrthoDB" id="350528at2"/>
<comment type="similarity">
    <text evidence="1">Belongs to the bactofilin family.</text>
</comment>
<protein>
    <recommendedName>
        <fullName evidence="4">Integral membrane protein CcmA involved in cell shape determination</fullName>
    </recommendedName>
</protein>
<evidence type="ECO:0000256" key="1">
    <source>
        <dbReference type="ARBA" id="ARBA00044755"/>
    </source>
</evidence>
<dbReference type="InterPro" id="IPR007607">
    <property type="entry name" value="BacA/B"/>
</dbReference>
<dbReference type="STRING" id="573413.Spirs_3181"/>
<organism evidence="2 3">
    <name type="scientific">Sediminispirochaeta smaragdinae (strain DSM 11293 / JCM 15392 / SEBR 4228)</name>
    <name type="common">Spirochaeta smaragdinae</name>
    <dbReference type="NCBI Taxonomy" id="573413"/>
    <lineage>
        <taxon>Bacteria</taxon>
        <taxon>Pseudomonadati</taxon>
        <taxon>Spirochaetota</taxon>
        <taxon>Spirochaetia</taxon>
        <taxon>Spirochaetales</taxon>
        <taxon>Spirochaetaceae</taxon>
        <taxon>Sediminispirochaeta</taxon>
    </lineage>
</organism>
<keyword evidence="3" id="KW-1185">Reference proteome</keyword>